<evidence type="ECO:0000313" key="1">
    <source>
        <dbReference type="EMBL" id="KAJ9110237.1"/>
    </source>
</evidence>
<proteinExistence type="predicted"/>
<evidence type="ECO:0000313" key="2">
    <source>
        <dbReference type="Proteomes" id="UP001241377"/>
    </source>
</evidence>
<gene>
    <name evidence="1" type="ORF">QFC19_001640</name>
</gene>
<dbReference type="Proteomes" id="UP001241377">
    <property type="component" value="Unassembled WGS sequence"/>
</dbReference>
<organism evidence="1 2">
    <name type="scientific">Naganishia cerealis</name>
    <dbReference type="NCBI Taxonomy" id="610337"/>
    <lineage>
        <taxon>Eukaryota</taxon>
        <taxon>Fungi</taxon>
        <taxon>Dikarya</taxon>
        <taxon>Basidiomycota</taxon>
        <taxon>Agaricomycotina</taxon>
        <taxon>Tremellomycetes</taxon>
        <taxon>Filobasidiales</taxon>
        <taxon>Filobasidiaceae</taxon>
        <taxon>Naganishia</taxon>
    </lineage>
</organism>
<comment type="caution">
    <text evidence="1">The sequence shown here is derived from an EMBL/GenBank/DDBJ whole genome shotgun (WGS) entry which is preliminary data.</text>
</comment>
<protein>
    <submittedName>
        <fullName evidence="1">Uncharacterized protein</fullName>
    </submittedName>
</protein>
<dbReference type="EMBL" id="JASBWR010000013">
    <property type="protein sequence ID" value="KAJ9110237.1"/>
    <property type="molecule type" value="Genomic_DNA"/>
</dbReference>
<reference evidence="1" key="1">
    <citation type="submission" date="2023-04" db="EMBL/GenBank/DDBJ databases">
        <title>Draft Genome sequencing of Naganishia species isolated from polar environments using Oxford Nanopore Technology.</title>
        <authorList>
            <person name="Leo P."/>
            <person name="Venkateswaran K."/>
        </authorList>
    </citation>
    <scope>NUCLEOTIDE SEQUENCE</scope>
    <source>
        <strain evidence="1">MNA-CCFEE 5261</strain>
    </source>
</reference>
<accession>A0ACC2WI45</accession>
<name>A0ACC2WI45_9TREE</name>
<sequence length="199" mass="20686">MLKGEYSAGSPLDSASVPSITVSPASCSLKDKSLPSGNDDGQYHGILKGNSSDSGEKSRTMVSFASSALLVEANEPPSATSSDTLPSPKVKSPIRRGSGHIKISSVPAHDGGEHTKHTLKGRPLTPFVKFDATAMEEPLTAQVISEFDVMNGLPSPFAKTSVEGSVNGLDVSPGDIESVTFYDAGAPAKVERACSHEQT</sequence>
<keyword evidence="2" id="KW-1185">Reference proteome</keyword>